<accession>A0ABW2B685</accession>
<evidence type="ECO:0000256" key="3">
    <source>
        <dbReference type="ARBA" id="ARBA00022833"/>
    </source>
</evidence>
<dbReference type="Gene3D" id="3.90.1590.10">
    <property type="entry name" value="glutathione-dependent formaldehyde- activating enzyme (gfa)"/>
    <property type="match status" value="1"/>
</dbReference>
<organism evidence="5 6">
    <name type="scientific">Sulfitobacter porphyrae</name>
    <dbReference type="NCBI Taxonomy" id="1246864"/>
    <lineage>
        <taxon>Bacteria</taxon>
        <taxon>Pseudomonadati</taxon>
        <taxon>Pseudomonadota</taxon>
        <taxon>Alphaproteobacteria</taxon>
        <taxon>Rhodobacterales</taxon>
        <taxon>Roseobacteraceae</taxon>
        <taxon>Sulfitobacter</taxon>
    </lineage>
</organism>
<reference evidence="6" key="1">
    <citation type="journal article" date="2019" name="Int. J. Syst. Evol. Microbiol.">
        <title>The Global Catalogue of Microorganisms (GCM) 10K type strain sequencing project: providing services to taxonomists for standard genome sequencing and annotation.</title>
        <authorList>
            <consortium name="The Broad Institute Genomics Platform"/>
            <consortium name="The Broad Institute Genome Sequencing Center for Infectious Disease"/>
            <person name="Wu L."/>
            <person name="Ma J."/>
        </authorList>
    </citation>
    <scope>NUCLEOTIDE SEQUENCE [LARGE SCALE GENOMIC DNA]</scope>
    <source>
        <strain evidence="6">CCUG 66188</strain>
    </source>
</reference>
<name>A0ABW2B685_9RHOB</name>
<comment type="caution">
    <text evidence="5">The sequence shown here is derived from an EMBL/GenBank/DDBJ whole genome shotgun (WGS) entry which is preliminary data.</text>
</comment>
<dbReference type="InterPro" id="IPR006913">
    <property type="entry name" value="CENP-V/GFA"/>
</dbReference>
<comment type="similarity">
    <text evidence="1">Belongs to the Gfa family.</text>
</comment>
<evidence type="ECO:0000256" key="1">
    <source>
        <dbReference type="ARBA" id="ARBA00005495"/>
    </source>
</evidence>
<protein>
    <submittedName>
        <fullName evidence="5">GFA family protein</fullName>
    </submittedName>
</protein>
<sequence length="131" mass="14243">MTKITCTCGDVAIALDGPPILTAECHCTSCRDAAGRLAPRPPVQEENGGTRFVMQRKDRVRVLKGADHLASFRLTPKSGTQRIVATCCAAPMWLEFRGGHWLSIYAARWPDGSAPAPALRTMTRDAPPGRR</sequence>
<feature type="domain" description="CENP-V/GFA" evidence="4">
    <location>
        <begin position="2"/>
        <end position="95"/>
    </location>
</feature>
<keyword evidence="3" id="KW-0862">Zinc</keyword>
<evidence type="ECO:0000313" key="6">
    <source>
        <dbReference type="Proteomes" id="UP001596353"/>
    </source>
</evidence>
<keyword evidence="6" id="KW-1185">Reference proteome</keyword>
<dbReference type="Proteomes" id="UP001596353">
    <property type="component" value="Unassembled WGS sequence"/>
</dbReference>
<evidence type="ECO:0000313" key="5">
    <source>
        <dbReference type="EMBL" id="MFC6760343.1"/>
    </source>
</evidence>
<dbReference type="InterPro" id="IPR011057">
    <property type="entry name" value="Mss4-like_sf"/>
</dbReference>
<dbReference type="EMBL" id="JBHSWG010000001">
    <property type="protein sequence ID" value="MFC6760343.1"/>
    <property type="molecule type" value="Genomic_DNA"/>
</dbReference>
<dbReference type="Pfam" id="PF04828">
    <property type="entry name" value="GFA"/>
    <property type="match status" value="1"/>
</dbReference>
<evidence type="ECO:0000259" key="4">
    <source>
        <dbReference type="Pfam" id="PF04828"/>
    </source>
</evidence>
<proteinExistence type="inferred from homology"/>
<dbReference type="SUPFAM" id="SSF51316">
    <property type="entry name" value="Mss4-like"/>
    <property type="match status" value="1"/>
</dbReference>
<keyword evidence="2" id="KW-0479">Metal-binding</keyword>
<evidence type="ECO:0000256" key="2">
    <source>
        <dbReference type="ARBA" id="ARBA00022723"/>
    </source>
</evidence>
<gene>
    <name evidence="5" type="ORF">ACFQFQ_13990</name>
</gene>